<evidence type="ECO:0000256" key="6">
    <source>
        <dbReference type="SAM" id="SignalP"/>
    </source>
</evidence>
<proteinExistence type="inferred from homology"/>
<dbReference type="GO" id="GO:0005262">
    <property type="term" value="F:calcium channel activity"/>
    <property type="evidence" value="ECO:0007669"/>
    <property type="project" value="TreeGrafter"/>
</dbReference>
<evidence type="ECO:0000313" key="8">
    <source>
        <dbReference type="EMBL" id="VDN36096.1"/>
    </source>
</evidence>
<feature type="domain" description="Polycystin" evidence="7">
    <location>
        <begin position="49"/>
        <end position="199"/>
    </location>
</feature>
<evidence type="ECO:0000256" key="1">
    <source>
        <dbReference type="ARBA" id="ARBA00004141"/>
    </source>
</evidence>
<evidence type="ECO:0000256" key="3">
    <source>
        <dbReference type="ARBA" id="ARBA00022692"/>
    </source>
</evidence>
<protein>
    <recommendedName>
        <fullName evidence="7">Polycystin domain-containing protein</fullName>
    </recommendedName>
</protein>
<evidence type="ECO:0000256" key="2">
    <source>
        <dbReference type="ARBA" id="ARBA00007200"/>
    </source>
</evidence>
<evidence type="ECO:0000259" key="7">
    <source>
        <dbReference type="Pfam" id="PF20519"/>
    </source>
</evidence>
<keyword evidence="6" id="KW-0732">Signal</keyword>
<evidence type="ECO:0000313" key="9">
    <source>
        <dbReference type="Proteomes" id="UP000281553"/>
    </source>
</evidence>
<dbReference type="OrthoDB" id="444119at2759"/>
<keyword evidence="3" id="KW-0812">Transmembrane</keyword>
<dbReference type="GO" id="GO:0016020">
    <property type="term" value="C:membrane"/>
    <property type="evidence" value="ECO:0007669"/>
    <property type="project" value="UniProtKB-SubCell"/>
</dbReference>
<keyword evidence="5" id="KW-0472">Membrane</keyword>
<gene>
    <name evidence="8" type="ORF">DILT_LOCUS16946</name>
</gene>
<keyword evidence="9" id="KW-1185">Reference proteome</keyword>
<dbReference type="Proteomes" id="UP000281553">
    <property type="component" value="Unassembled WGS sequence"/>
</dbReference>
<keyword evidence="4" id="KW-1133">Transmembrane helix</keyword>
<evidence type="ECO:0000256" key="4">
    <source>
        <dbReference type="ARBA" id="ARBA00022989"/>
    </source>
</evidence>
<feature type="chain" id="PRO_5018089077" description="Polycystin domain-containing protein" evidence="6">
    <location>
        <begin position="23"/>
        <end position="199"/>
    </location>
</feature>
<comment type="subcellular location">
    <subcellularLocation>
        <location evidence="1">Membrane</location>
        <topology evidence="1">Multi-pass membrane protein</topology>
    </subcellularLocation>
</comment>
<dbReference type="AlphaFoldDB" id="A0A3P7QYV6"/>
<name>A0A3P7QYV6_DIBLA</name>
<dbReference type="InterPro" id="IPR051223">
    <property type="entry name" value="Polycystin"/>
</dbReference>
<dbReference type="GO" id="GO:0050982">
    <property type="term" value="P:detection of mechanical stimulus"/>
    <property type="evidence" value="ECO:0007669"/>
    <property type="project" value="TreeGrafter"/>
</dbReference>
<sequence>MSSNRSRLYLWSSLWWYHFAFAEPATFPKAIYPAPFSVKVLRGPLFENIYLDKWYNDALQNEEQVYFIAYDALLLGLPRLRQVRMSSNSCTIPKDFQSQINKCYSTYTAGTEDKTAFGSKNSTAWTYSSPDILSAGYHWGKVAVYGGGGYYVDLPRNETEARKVLEELFEGLWVDRGTRAIFLHLTVYNPNVNLFCVIS</sequence>
<dbReference type="PANTHER" id="PTHR10877">
    <property type="entry name" value="POLYCYSTIN FAMILY MEMBER"/>
    <property type="match status" value="1"/>
</dbReference>
<dbReference type="Pfam" id="PF20519">
    <property type="entry name" value="Polycystin_dom"/>
    <property type="match status" value="1"/>
</dbReference>
<reference evidence="8 9" key="1">
    <citation type="submission" date="2018-11" db="EMBL/GenBank/DDBJ databases">
        <authorList>
            <consortium name="Pathogen Informatics"/>
        </authorList>
    </citation>
    <scope>NUCLEOTIDE SEQUENCE [LARGE SCALE GENOMIC DNA]</scope>
</reference>
<dbReference type="EMBL" id="UYRU01088245">
    <property type="protein sequence ID" value="VDN36096.1"/>
    <property type="molecule type" value="Genomic_DNA"/>
</dbReference>
<dbReference type="PANTHER" id="PTHR10877:SF183">
    <property type="entry name" value="AT14535P-RELATED"/>
    <property type="match status" value="1"/>
</dbReference>
<dbReference type="InterPro" id="IPR046791">
    <property type="entry name" value="Polycystin_dom"/>
</dbReference>
<feature type="signal peptide" evidence="6">
    <location>
        <begin position="1"/>
        <end position="22"/>
    </location>
</feature>
<evidence type="ECO:0000256" key="5">
    <source>
        <dbReference type="ARBA" id="ARBA00023136"/>
    </source>
</evidence>
<organism evidence="8 9">
    <name type="scientific">Dibothriocephalus latus</name>
    <name type="common">Fish tapeworm</name>
    <name type="synonym">Diphyllobothrium latum</name>
    <dbReference type="NCBI Taxonomy" id="60516"/>
    <lineage>
        <taxon>Eukaryota</taxon>
        <taxon>Metazoa</taxon>
        <taxon>Spiralia</taxon>
        <taxon>Lophotrochozoa</taxon>
        <taxon>Platyhelminthes</taxon>
        <taxon>Cestoda</taxon>
        <taxon>Eucestoda</taxon>
        <taxon>Diphyllobothriidea</taxon>
        <taxon>Diphyllobothriidae</taxon>
        <taxon>Dibothriocephalus</taxon>
    </lineage>
</organism>
<comment type="similarity">
    <text evidence="2">Belongs to the polycystin family.</text>
</comment>
<accession>A0A3P7QYV6</accession>